<dbReference type="RefSeq" id="WP_390214367.1">
    <property type="nucleotide sequence ID" value="NZ_JBHLXJ010000025.1"/>
</dbReference>
<evidence type="ECO:0008006" key="4">
    <source>
        <dbReference type="Google" id="ProtNLM"/>
    </source>
</evidence>
<organism evidence="2 3">
    <name type="scientific">Undibacterium danionis</name>
    <dbReference type="NCBI Taxonomy" id="1812100"/>
    <lineage>
        <taxon>Bacteria</taxon>
        <taxon>Pseudomonadati</taxon>
        <taxon>Pseudomonadota</taxon>
        <taxon>Betaproteobacteria</taxon>
        <taxon>Burkholderiales</taxon>
        <taxon>Oxalobacteraceae</taxon>
        <taxon>Undibacterium</taxon>
    </lineage>
</organism>
<reference evidence="2 3" key="1">
    <citation type="submission" date="2024-09" db="EMBL/GenBank/DDBJ databases">
        <authorList>
            <person name="Sun Q."/>
            <person name="Mori K."/>
        </authorList>
    </citation>
    <scope>NUCLEOTIDE SEQUENCE [LARGE SCALE GENOMIC DNA]</scope>
    <source>
        <strain evidence="2 3">CCM 8677</strain>
    </source>
</reference>
<sequence length="77" mass="8031">MQTEFVGDDVIGGPRQASKASTCDSEHTGNRIVGRGRNRRHRNIGHRNPCCGDGDIATGDDTVPIIASGEIVSGAIG</sequence>
<accession>A0ABV6IIR5</accession>
<dbReference type="Proteomes" id="UP001589844">
    <property type="component" value="Unassembled WGS sequence"/>
</dbReference>
<evidence type="ECO:0000256" key="1">
    <source>
        <dbReference type="SAM" id="MobiDB-lite"/>
    </source>
</evidence>
<dbReference type="EMBL" id="JBHLXJ010000025">
    <property type="protein sequence ID" value="MFC0351726.1"/>
    <property type="molecule type" value="Genomic_DNA"/>
</dbReference>
<gene>
    <name evidence="2" type="ORF">ACFFJH_18025</name>
</gene>
<protein>
    <recommendedName>
        <fullName evidence="4">PAAR domain-containing protein</fullName>
    </recommendedName>
</protein>
<evidence type="ECO:0000313" key="3">
    <source>
        <dbReference type="Proteomes" id="UP001589844"/>
    </source>
</evidence>
<proteinExistence type="predicted"/>
<feature type="region of interest" description="Disordered" evidence="1">
    <location>
        <begin position="1"/>
        <end position="33"/>
    </location>
</feature>
<comment type="caution">
    <text evidence="2">The sequence shown here is derived from an EMBL/GenBank/DDBJ whole genome shotgun (WGS) entry which is preliminary data.</text>
</comment>
<evidence type="ECO:0000313" key="2">
    <source>
        <dbReference type="EMBL" id="MFC0351726.1"/>
    </source>
</evidence>
<keyword evidence="3" id="KW-1185">Reference proteome</keyword>
<name>A0ABV6IIR5_9BURK</name>